<proteinExistence type="predicted"/>
<accession>A0A328WTL8</accession>
<dbReference type="Proteomes" id="UP000249518">
    <property type="component" value="Unassembled WGS sequence"/>
</dbReference>
<dbReference type="RefSeq" id="WP_112087030.1">
    <property type="nucleotide sequence ID" value="NZ_QLSV01000015.1"/>
</dbReference>
<feature type="chain" id="PRO_5016424384" evidence="2">
    <location>
        <begin position="21"/>
        <end position="941"/>
    </location>
</feature>
<keyword evidence="2" id="KW-0732">Signal</keyword>
<organism evidence="4 5">
    <name type="scientific">Flavobacterium lacus</name>
    <dbReference type="NCBI Taxonomy" id="1353778"/>
    <lineage>
        <taxon>Bacteria</taxon>
        <taxon>Pseudomonadati</taxon>
        <taxon>Bacteroidota</taxon>
        <taxon>Flavobacteriia</taxon>
        <taxon>Flavobacteriales</taxon>
        <taxon>Flavobacteriaceae</taxon>
        <taxon>Flavobacterium</taxon>
    </lineage>
</organism>
<dbReference type="InterPro" id="IPR015943">
    <property type="entry name" value="WD40/YVTN_repeat-like_dom_sf"/>
</dbReference>
<dbReference type="InterPro" id="IPR031778">
    <property type="entry name" value="Sortilin_N"/>
</dbReference>
<evidence type="ECO:0000313" key="5">
    <source>
        <dbReference type="Proteomes" id="UP000249518"/>
    </source>
</evidence>
<dbReference type="InterPro" id="IPR036278">
    <property type="entry name" value="Sialidase_sf"/>
</dbReference>
<sequence>MKKERVSLVWLLLFVSFSWAQNTSVSNENSLVKNIAFQSVGPTIMSGRVVDVDVNPVNPIEFYVAYASGGLWYSNNNGMSFEPVMDTSPTQNMGEIAVDWKNGTIWVGTGEHNASRSSYAGIGILKSSDKGKTWKNMGLTDSHHIGKIEINPNNSNEIVVGVTGHLYSKNTERGIYKSTDGGNSWKQTLYIDDETGIIDISVSPKNFNIQYAAAWKKDRKAWNFLGNGSTSGIYKSEDGGNSWKLISTPESGFPTGDGVGRIGLAAFDNNTIYALLDNQNNRPSTASKNTTLPTMFSVPGDVFMQIPDKEVNSYLKKRGHTEKYRAQNLKNLVKDGSMKPEEVKSLLLDANAALFETEVIGAEVYKSTDGGKTWNKTHTDFIDDFYYSYGYYFGRIAVDSNNSDKIYLSGVPVLKSDDGGKSFVSINRENVHVDHHIVWVNPKKPGHLINGNDGGLNISYDDGANWIKCNPHGVSQFYSVNVDYQKPYNIYGGMQDNGVWVGPSNYNYNVEWHQEGKYPFESLMGGDGMQTQIDRRNPDIVFTGFQFGNYYRIDRSKKETKYISPKAKKDEKPLRFNWQTPILLSSHNQDILYMGSQYLHRSFDQGETWTPISFDLTQGGKEGNVAYGTLTTISESKEQFGVIYVGSDDGSVHVTKDGGVKWHNISTTFPKDLWVSRVVASTHKNERVYVTLNGYRWDDFKSYVYVSDDYGQTWNSIAPKFETLSVNVLVEDNVNPNILYLGSDNGVYISFDQGKKWQTFNNGMPPVAVHDMVIQTEAQDLVVGTHGRSIYKVNLKSIQQLNEETLAADLKLFSVDNLSHSKFWGSTWSKWLPANEPKIDVDYYLKNQGEVTIQVIHENGIVVYEEEQTASTGINQWNYDVEISKTGIEKWKKKDKKIILTESKNGKTYLIPGKYQIKITQGKISQSTPFEIIKNERNKKE</sequence>
<feature type="domain" description="Sortilin N-terminal" evidence="3">
    <location>
        <begin position="703"/>
        <end position="785"/>
    </location>
</feature>
<protein>
    <submittedName>
        <fullName evidence="4">Sortilin (Neurotensin receptor 3)</fullName>
    </submittedName>
</protein>
<dbReference type="PANTHER" id="PTHR43739:SF5">
    <property type="entry name" value="EXO-ALPHA-SIALIDASE"/>
    <property type="match status" value="1"/>
</dbReference>
<feature type="signal peptide" evidence="2">
    <location>
        <begin position="1"/>
        <end position="20"/>
    </location>
</feature>
<keyword evidence="4" id="KW-0675">Receptor</keyword>
<dbReference type="InterPro" id="IPR052025">
    <property type="entry name" value="Xyloglucanase_GH74"/>
</dbReference>
<comment type="caution">
    <text evidence="4">The sequence shown here is derived from an EMBL/GenBank/DDBJ whole genome shotgun (WGS) entry which is preliminary data.</text>
</comment>
<dbReference type="EMBL" id="QLSV01000015">
    <property type="protein sequence ID" value="RAR46728.1"/>
    <property type="molecule type" value="Genomic_DNA"/>
</dbReference>
<keyword evidence="1" id="KW-0677">Repeat</keyword>
<dbReference type="SUPFAM" id="SSF50939">
    <property type="entry name" value="Sialidases"/>
    <property type="match status" value="2"/>
</dbReference>
<dbReference type="AlphaFoldDB" id="A0A328WTL8"/>
<reference evidence="4 5" key="1">
    <citation type="submission" date="2018-06" db="EMBL/GenBank/DDBJ databases">
        <title>Genomic Encyclopedia of Type Strains, Phase III (KMG-III): the genomes of soil and plant-associated and newly described type strains.</title>
        <authorList>
            <person name="Whitman W."/>
        </authorList>
    </citation>
    <scope>NUCLEOTIDE SEQUENCE [LARGE SCALE GENOMIC DNA]</scope>
    <source>
        <strain evidence="4 5">CGMCC 1.12504</strain>
    </source>
</reference>
<dbReference type="GO" id="GO:0010411">
    <property type="term" value="P:xyloglucan metabolic process"/>
    <property type="evidence" value="ECO:0007669"/>
    <property type="project" value="TreeGrafter"/>
</dbReference>
<keyword evidence="5" id="KW-1185">Reference proteome</keyword>
<evidence type="ECO:0000313" key="4">
    <source>
        <dbReference type="EMBL" id="RAR46728.1"/>
    </source>
</evidence>
<dbReference type="PANTHER" id="PTHR43739">
    <property type="entry name" value="XYLOGLUCANASE (EUROFUNG)"/>
    <property type="match status" value="1"/>
</dbReference>
<evidence type="ECO:0000256" key="2">
    <source>
        <dbReference type="SAM" id="SignalP"/>
    </source>
</evidence>
<dbReference type="Pfam" id="PF15902">
    <property type="entry name" value="Sortilin-Vps10"/>
    <property type="match status" value="1"/>
</dbReference>
<dbReference type="CDD" id="cd15482">
    <property type="entry name" value="Sialidase_non-viral"/>
    <property type="match status" value="2"/>
</dbReference>
<dbReference type="OrthoDB" id="9757809at2"/>
<gene>
    <name evidence="4" type="ORF">B0I10_11537</name>
</gene>
<evidence type="ECO:0000256" key="1">
    <source>
        <dbReference type="ARBA" id="ARBA00022737"/>
    </source>
</evidence>
<evidence type="ECO:0000259" key="3">
    <source>
        <dbReference type="Pfam" id="PF15902"/>
    </source>
</evidence>
<name>A0A328WTL8_9FLAO</name>
<dbReference type="Gene3D" id="2.130.10.10">
    <property type="entry name" value="YVTN repeat-like/Quinoprotein amine dehydrogenase"/>
    <property type="match status" value="4"/>
</dbReference>